<dbReference type="EMBL" id="FOJY01000004">
    <property type="protein sequence ID" value="SFA90075.1"/>
    <property type="molecule type" value="Genomic_DNA"/>
</dbReference>
<proteinExistence type="predicted"/>
<sequence length="294" mass="34627">MKNETLNIYEREIVDFNIKHLPMAINLFSKEKESNKLHWHYEIEFVLILSGNAFLHIEKKCFPLNKDSIVIIHPHVKHKIVFSDNEDCRFLSIHTDNSLFMENKALREYFIKPLMNSNYAFLIVDSSYNNHGIIKEMMTKIYNLTQKRPKGYSLYLVGLIECIMAEIISIYRPKADKRVKKDSELEILENMYSYILRCYQNKIYLDDIAKAGNVCKNKCTQIFNKYYFSPPIEFLNNIRLSASRDLLISSTMSTADIALSCGFSNQSYFISLFKKRFDMTPCEYRKANIEKTPY</sequence>
<feature type="domain" description="HTH araC/xylS-type" evidence="4">
    <location>
        <begin position="189"/>
        <end position="287"/>
    </location>
</feature>
<dbReference type="GO" id="GO:0003700">
    <property type="term" value="F:DNA-binding transcription factor activity"/>
    <property type="evidence" value="ECO:0007669"/>
    <property type="project" value="InterPro"/>
</dbReference>
<name>A0A1I0WMT2_9FIRM</name>
<dbReference type="PANTHER" id="PTHR43280">
    <property type="entry name" value="ARAC-FAMILY TRANSCRIPTIONAL REGULATOR"/>
    <property type="match status" value="1"/>
</dbReference>
<dbReference type="AlphaFoldDB" id="A0A1I0WMT2"/>
<protein>
    <submittedName>
        <fullName evidence="5">AraC-type DNA-binding protein</fullName>
    </submittedName>
</protein>
<keyword evidence="2 5" id="KW-0238">DNA-binding</keyword>
<evidence type="ECO:0000256" key="2">
    <source>
        <dbReference type="ARBA" id="ARBA00023125"/>
    </source>
</evidence>
<dbReference type="CDD" id="cd02208">
    <property type="entry name" value="cupin_RmlC-like"/>
    <property type="match status" value="1"/>
</dbReference>
<dbReference type="SUPFAM" id="SSF46689">
    <property type="entry name" value="Homeodomain-like"/>
    <property type="match status" value="1"/>
</dbReference>
<dbReference type="InterPro" id="IPR009057">
    <property type="entry name" value="Homeodomain-like_sf"/>
</dbReference>
<keyword evidence="3" id="KW-0804">Transcription</keyword>
<dbReference type="PANTHER" id="PTHR43280:SF28">
    <property type="entry name" value="HTH-TYPE TRANSCRIPTIONAL ACTIVATOR RHAS"/>
    <property type="match status" value="1"/>
</dbReference>
<dbReference type="GO" id="GO:0043565">
    <property type="term" value="F:sequence-specific DNA binding"/>
    <property type="evidence" value="ECO:0007669"/>
    <property type="project" value="InterPro"/>
</dbReference>
<dbReference type="InterPro" id="IPR011051">
    <property type="entry name" value="RmlC_Cupin_sf"/>
</dbReference>
<dbReference type="Proteomes" id="UP000198838">
    <property type="component" value="Unassembled WGS sequence"/>
</dbReference>
<evidence type="ECO:0000313" key="5">
    <source>
        <dbReference type="EMBL" id="SFA90075.1"/>
    </source>
</evidence>
<dbReference type="RefSeq" id="WP_092870960.1">
    <property type="nucleotide sequence ID" value="NZ_FOJY01000004.1"/>
</dbReference>
<dbReference type="Pfam" id="PF12833">
    <property type="entry name" value="HTH_18"/>
    <property type="match status" value="1"/>
</dbReference>
<accession>A0A1I0WMT2</accession>
<dbReference type="PRINTS" id="PR00032">
    <property type="entry name" value="HTHARAC"/>
</dbReference>
<dbReference type="Pfam" id="PF07883">
    <property type="entry name" value="Cupin_2"/>
    <property type="match status" value="1"/>
</dbReference>
<dbReference type="Gene3D" id="1.10.10.60">
    <property type="entry name" value="Homeodomain-like"/>
    <property type="match status" value="2"/>
</dbReference>
<evidence type="ECO:0000313" key="6">
    <source>
        <dbReference type="Proteomes" id="UP000198838"/>
    </source>
</evidence>
<evidence type="ECO:0000259" key="4">
    <source>
        <dbReference type="PROSITE" id="PS01124"/>
    </source>
</evidence>
<dbReference type="InterPro" id="IPR013096">
    <property type="entry name" value="Cupin_2"/>
</dbReference>
<gene>
    <name evidence="5" type="ORF">SAMN05216249_104170</name>
</gene>
<dbReference type="SUPFAM" id="SSF51182">
    <property type="entry name" value="RmlC-like cupins"/>
    <property type="match status" value="1"/>
</dbReference>
<dbReference type="OrthoDB" id="9778008at2"/>
<evidence type="ECO:0000256" key="3">
    <source>
        <dbReference type="ARBA" id="ARBA00023163"/>
    </source>
</evidence>
<dbReference type="SMART" id="SM00342">
    <property type="entry name" value="HTH_ARAC"/>
    <property type="match status" value="1"/>
</dbReference>
<dbReference type="STRING" id="1120918.SAMN05216249_104170"/>
<dbReference type="InterPro" id="IPR020449">
    <property type="entry name" value="Tscrpt_reg_AraC-type_HTH"/>
</dbReference>
<reference evidence="5 6" key="1">
    <citation type="submission" date="2016-10" db="EMBL/GenBank/DDBJ databases">
        <authorList>
            <person name="de Groot N.N."/>
        </authorList>
    </citation>
    <scope>NUCLEOTIDE SEQUENCE [LARGE SCALE GENOMIC DNA]</scope>
    <source>
        <strain evidence="5 6">DSM 5522</strain>
    </source>
</reference>
<dbReference type="PROSITE" id="PS01124">
    <property type="entry name" value="HTH_ARAC_FAMILY_2"/>
    <property type="match status" value="1"/>
</dbReference>
<dbReference type="InterPro" id="IPR014710">
    <property type="entry name" value="RmlC-like_jellyroll"/>
</dbReference>
<dbReference type="InterPro" id="IPR018060">
    <property type="entry name" value="HTH_AraC"/>
</dbReference>
<evidence type="ECO:0000256" key="1">
    <source>
        <dbReference type="ARBA" id="ARBA00023015"/>
    </source>
</evidence>
<dbReference type="Gene3D" id="2.60.120.10">
    <property type="entry name" value="Jelly Rolls"/>
    <property type="match status" value="1"/>
</dbReference>
<keyword evidence="6" id="KW-1185">Reference proteome</keyword>
<keyword evidence="1" id="KW-0805">Transcription regulation</keyword>
<organism evidence="5 6">
    <name type="scientific">Acetitomaculum ruminis DSM 5522</name>
    <dbReference type="NCBI Taxonomy" id="1120918"/>
    <lineage>
        <taxon>Bacteria</taxon>
        <taxon>Bacillati</taxon>
        <taxon>Bacillota</taxon>
        <taxon>Clostridia</taxon>
        <taxon>Lachnospirales</taxon>
        <taxon>Lachnospiraceae</taxon>
        <taxon>Acetitomaculum</taxon>
    </lineage>
</organism>